<dbReference type="Proteomes" id="UP001254608">
    <property type="component" value="Unassembled WGS sequence"/>
</dbReference>
<accession>A0ABU2WH78</accession>
<evidence type="ECO:0000313" key="3">
    <source>
        <dbReference type="Proteomes" id="UP001254608"/>
    </source>
</evidence>
<dbReference type="RefSeq" id="WP_311364282.1">
    <property type="nucleotide sequence ID" value="NZ_JAVRIC010000006.1"/>
</dbReference>
<keyword evidence="1" id="KW-0175">Coiled coil</keyword>
<gene>
    <name evidence="2" type="ORF">RM530_05855</name>
</gene>
<reference evidence="2 3" key="1">
    <citation type="submission" date="2023-09" db="EMBL/GenBank/DDBJ databases">
        <authorList>
            <person name="Rey-Velasco X."/>
        </authorList>
    </citation>
    <scope>NUCLEOTIDE SEQUENCE [LARGE SCALE GENOMIC DNA]</scope>
    <source>
        <strain evidence="2 3">W345</strain>
    </source>
</reference>
<feature type="coiled-coil region" evidence="1">
    <location>
        <begin position="186"/>
        <end position="213"/>
    </location>
</feature>
<protein>
    <submittedName>
        <fullName evidence="2">DUF1552 domain-containing protein</fullName>
    </submittedName>
</protein>
<sequence>MSTHDPVRRRLLKGVLAGGLTAPLAGLLARSARAQSGGAAAKVIFVYIPDGCSQPHWHPSGSEYDFSLPAMTQPLASVSDDLVFVRGLNMYSGGSTHEGGIRKVLTATNEVSLDVFIGQYYREQSAHASIHLGVASSHENGAGYVSYLGEEQPITPEDNPLRAFERLFGTPGEVSDISARRRLSILDAAQEDLARIRSQLGQTERDKLELHEESLRAVENRVLASAEEPIGSCANPDWNRSGWAVPEGYNTYPNYWNRDDQFAEVSRLQLDLSVLALQCDLTRVVTLQFSHAVSPTSLADEIGIDQRHHDSSHYDASNEDSIQNFIGWKRWYCAQFAYLVNALKNVETSNGSLLDDTVIFLCSELGHSSRHDHRDMPFVLAGRGGGLGTGRFLDFRSANGGDGESHSKLLVSLGNAAGIPIESFGYTGHGSGPLSGLYT</sequence>
<name>A0ABU2WH78_9GAMM</name>
<dbReference type="PROSITE" id="PS51318">
    <property type="entry name" value="TAT"/>
    <property type="match status" value="1"/>
</dbReference>
<dbReference type="InterPro" id="IPR011447">
    <property type="entry name" value="DUF1552"/>
</dbReference>
<evidence type="ECO:0000313" key="2">
    <source>
        <dbReference type="EMBL" id="MDT0496888.1"/>
    </source>
</evidence>
<dbReference type="Pfam" id="PF07586">
    <property type="entry name" value="HXXSHH"/>
    <property type="match status" value="1"/>
</dbReference>
<keyword evidence="3" id="KW-1185">Reference proteome</keyword>
<evidence type="ECO:0000256" key="1">
    <source>
        <dbReference type="SAM" id="Coils"/>
    </source>
</evidence>
<organism evidence="2 3">
    <name type="scientific">Banduia mediterranea</name>
    <dbReference type="NCBI Taxonomy" id="3075609"/>
    <lineage>
        <taxon>Bacteria</taxon>
        <taxon>Pseudomonadati</taxon>
        <taxon>Pseudomonadota</taxon>
        <taxon>Gammaproteobacteria</taxon>
        <taxon>Nevskiales</taxon>
        <taxon>Algiphilaceae</taxon>
        <taxon>Banduia</taxon>
    </lineage>
</organism>
<proteinExistence type="predicted"/>
<dbReference type="InterPro" id="IPR006311">
    <property type="entry name" value="TAT_signal"/>
</dbReference>
<dbReference type="EMBL" id="JAVRIC010000006">
    <property type="protein sequence ID" value="MDT0496888.1"/>
    <property type="molecule type" value="Genomic_DNA"/>
</dbReference>
<comment type="caution">
    <text evidence="2">The sequence shown here is derived from an EMBL/GenBank/DDBJ whole genome shotgun (WGS) entry which is preliminary data.</text>
</comment>